<dbReference type="OrthoDB" id="4187154at2759"/>
<proteinExistence type="predicted"/>
<protein>
    <submittedName>
        <fullName evidence="2">Uncharacterized protein</fullName>
    </submittedName>
</protein>
<dbReference type="Proteomes" id="UP000664169">
    <property type="component" value="Unassembled WGS sequence"/>
</dbReference>
<comment type="caution">
    <text evidence="2">The sequence shown here is derived from an EMBL/GenBank/DDBJ whole genome shotgun (WGS) entry which is preliminary data.</text>
</comment>
<evidence type="ECO:0000313" key="2">
    <source>
        <dbReference type="EMBL" id="CAF9908829.1"/>
    </source>
</evidence>
<keyword evidence="3" id="KW-1185">Reference proteome</keyword>
<evidence type="ECO:0000313" key="3">
    <source>
        <dbReference type="Proteomes" id="UP000664169"/>
    </source>
</evidence>
<accession>A0A8H3ICS3</accession>
<evidence type="ECO:0000256" key="1">
    <source>
        <dbReference type="SAM" id="MobiDB-lite"/>
    </source>
</evidence>
<organism evidence="2 3">
    <name type="scientific">Gomphillus americanus</name>
    <dbReference type="NCBI Taxonomy" id="1940652"/>
    <lineage>
        <taxon>Eukaryota</taxon>
        <taxon>Fungi</taxon>
        <taxon>Dikarya</taxon>
        <taxon>Ascomycota</taxon>
        <taxon>Pezizomycotina</taxon>
        <taxon>Lecanoromycetes</taxon>
        <taxon>OSLEUM clade</taxon>
        <taxon>Ostropomycetidae</taxon>
        <taxon>Ostropales</taxon>
        <taxon>Graphidaceae</taxon>
        <taxon>Gomphilloideae</taxon>
        <taxon>Gomphillus</taxon>
    </lineage>
</organism>
<feature type="region of interest" description="Disordered" evidence="1">
    <location>
        <begin position="185"/>
        <end position="220"/>
    </location>
</feature>
<name>A0A8H3ICS3_9LECA</name>
<gene>
    <name evidence="2" type="ORF">GOMPHAMPRED_006327</name>
</gene>
<sequence>MDIEASPTLHQVHLSSSQTSKDKVQLAYNCHAILSGNEEVTQQPLTTFQQLYKKFWTSRGNHFSIDLHFSFHQSIPEFECEILLQRLAGAFTRTKMWSEINLASAVVRTGLFSLEVRLSYDEDSIGLPDGRGKTVSGYTSRLIPPVGIPTLQVHRVIVYLDFEGQASNALDTLSLCKSVVIPPFSELSSSPPRAAELQDSTLEDPSQSASEPFRTPSVQHDDFVSIEDVDDRTQAGSTLPLSLPLYRSRLSDPDNFPGLLPGTIDGVPDETETKPSLFPDIAFHLTESILRHDLLGIPKKQPRTKCRKADTSITLAEICPTMFSPGYLKAMNERSSAMPSIASSLARITRRARSQALSNHDTSQISQRLWMLAQCRLFSAKAASKLSLLDDRSGLGGPKTRKKKLELSRKVLGLYLLDDDDGQEGFQDVESLFEDGFGYDMSQGSGWMAGGE</sequence>
<reference evidence="2" key="1">
    <citation type="submission" date="2021-03" db="EMBL/GenBank/DDBJ databases">
        <authorList>
            <person name="Tagirdzhanova G."/>
        </authorList>
    </citation>
    <scope>NUCLEOTIDE SEQUENCE</scope>
</reference>
<dbReference type="AlphaFoldDB" id="A0A8H3ICS3"/>
<dbReference type="EMBL" id="CAJPDQ010000004">
    <property type="protein sequence ID" value="CAF9908829.1"/>
    <property type="molecule type" value="Genomic_DNA"/>
</dbReference>
<feature type="compositionally biased region" description="Polar residues" evidence="1">
    <location>
        <begin position="198"/>
        <end position="210"/>
    </location>
</feature>